<reference evidence="12 13" key="1">
    <citation type="submission" date="2021-10" db="EMBL/GenBank/DDBJ databases">
        <title>Anaerobic single-cell dispensing facilitates the cultivation of human gut bacteria.</title>
        <authorList>
            <person name="Afrizal A."/>
        </authorList>
    </citation>
    <scope>NUCLEOTIDE SEQUENCE [LARGE SCALE GENOMIC DNA]</scope>
    <source>
        <strain evidence="12 13">CLA-AA-H200</strain>
    </source>
</reference>
<keyword evidence="13" id="KW-1185">Reference proteome</keyword>
<dbReference type="NCBIfam" id="TIGR00177">
    <property type="entry name" value="molyb_syn"/>
    <property type="match status" value="1"/>
</dbReference>
<dbReference type="SUPFAM" id="SSF63867">
    <property type="entry name" value="MoeA C-terminal domain-like"/>
    <property type="match status" value="1"/>
</dbReference>
<keyword evidence="10" id="KW-0460">Magnesium</keyword>
<evidence type="ECO:0000256" key="9">
    <source>
        <dbReference type="ARBA" id="ARBA00047317"/>
    </source>
</evidence>
<comment type="pathway">
    <text evidence="3 10">Cofactor biosynthesis; molybdopterin biosynthesis.</text>
</comment>
<dbReference type="Gene3D" id="3.40.190.10">
    <property type="entry name" value="Periplasmic binding protein-like II"/>
    <property type="match status" value="1"/>
</dbReference>
<dbReference type="InterPro" id="IPR036688">
    <property type="entry name" value="MoeA_C_domain_IV_sf"/>
</dbReference>
<dbReference type="Proteomes" id="UP001198151">
    <property type="component" value="Unassembled WGS sequence"/>
</dbReference>
<dbReference type="SUPFAM" id="SSF53218">
    <property type="entry name" value="Molybdenum cofactor biosynthesis proteins"/>
    <property type="match status" value="1"/>
</dbReference>
<dbReference type="SMART" id="SM00852">
    <property type="entry name" value="MoCF_biosynth"/>
    <property type="match status" value="1"/>
</dbReference>
<comment type="caution">
    <text evidence="12">The sequence shown here is derived from an EMBL/GenBank/DDBJ whole genome shotgun (WGS) entry which is preliminary data.</text>
</comment>
<evidence type="ECO:0000256" key="6">
    <source>
        <dbReference type="ARBA" id="ARBA00021108"/>
    </source>
</evidence>
<dbReference type="CDD" id="cd00887">
    <property type="entry name" value="MoeA"/>
    <property type="match status" value="1"/>
</dbReference>
<evidence type="ECO:0000256" key="10">
    <source>
        <dbReference type="RuleBase" id="RU365090"/>
    </source>
</evidence>
<comment type="catalytic activity">
    <reaction evidence="9">
        <text>adenylyl-molybdopterin + molybdate = Mo-molybdopterin + AMP + H(+)</text>
        <dbReference type="Rhea" id="RHEA:35047"/>
        <dbReference type="ChEBI" id="CHEBI:15378"/>
        <dbReference type="ChEBI" id="CHEBI:36264"/>
        <dbReference type="ChEBI" id="CHEBI:62727"/>
        <dbReference type="ChEBI" id="CHEBI:71302"/>
        <dbReference type="ChEBI" id="CHEBI:456215"/>
        <dbReference type="EC" id="2.10.1.1"/>
    </reaction>
</comment>
<keyword evidence="10" id="KW-0808">Transferase</keyword>
<keyword evidence="10" id="KW-0479">Metal-binding</keyword>
<dbReference type="Gene3D" id="3.90.105.10">
    <property type="entry name" value="Molybdopterin biosynthesis moea protein, domain 2"/>
    <property type="match status" value="1"/>
</dbReference>
<dbReference type="EC" id="2.10.1.1" evidence="5 10"/>
<dbReference type="InterPro" id="IPR038987">
    <property type="entry name" value="MoeA-like"/>
</dbReference>
<dbReference type="PANTHER" id="PTHR10192:SF16">
    <property type="entry name" value="MOLYBDOPTERIN MOLYBDENUMTRANSFERASE"/>
    <property type="match status" value="1"/>
</dbReference>
<dbReference type="SUPFAM" id="SSF53850">
    <property type="entry name" value="Periplasmic binding protein-like II"/>
    <property type="match status" value="1"/>
</dbReference>
<evidence type="ECO:0000256" key="3">
    <source>
        <dbReference type="ARBA" id="ARBA00005046"/>
    </source>
</evidence>
<comment type="function">
    <text evidence="2">May be involved in the biosynthesis of molybdopterin.</text>
</comment>
<dbReference type="SUPFAM" id="SSF63882">
    <property type="entry name" value="MoeA N-terminal region -like"/>
    <property type="match status" value="1"/>
</dbReference>
<dbReference type="Gene3D" id="2.40.340.10">
    <property type="entry name" value="MoeA, C-terminal, domain IV"/>
    <property type="match status" value="1"/>
</dbReference>
<evidence type="ECO:0000259" key="11">
    <source>
        <dbReference type="SMART" id="SM00852"/>
    </source>
</evidence>
<evidence type="ECO:0000256" key="1">
    <source>
        <dbReference type="ARBA" id="ARBA00002901"/>
    </source>
</evidence>
<dbReference type="InterPro" id="IPR008284">
    <property type="entry name" value="MoCF_biosynth_CS"/>
</dbReference>
<evidence type="ECO:0000256" key="4">
    <source>
        <dbReference type="ARBA" id="ARBA00010763"/>
    </source>
</evidence>
<evidence type="ECO:0000313" key="13">
    <source>
        <dbReference type="Proteomes" id="UP001198151"/>
    </source>
</evidence>
<comment type="cofactor">
    <cofactor evidence="10">
        <name>Mg(2+)</name>
        <dbReference type="ChEBI" id="CHEBI:18420"/>
    </cofactor>
</comment>
<dbReference type="NCBIfam" id="NF011068">
    <property type="entry name" value="PRK14498.1"/>
    <property type="match status" value="1"/>
</dbReference>
<evidence type="ECO:0000256" key="2">
    <source>
        <dbReference type="ARBA" id="ARBA00003487"/>
    </source>
</evidence>
<organism evidence="12 13">
    <name type="scientific">Ruminococcus turbiniformis</name>
    <dbReference type="NCBI Taxonomy" id="2881258"/>
    <lineage>
        <taxon>Bacteria</taxon>
        <taxon>Bacillati</taxon>
        <taxon>Bacillota</taxon>
        <taxon>Clostridia</taxon>
        <taxon>Eubacteriales</taxon>
        <taxon>Oscillospiraceae</taxon>
        <taxon>Ruminococcus</taxon>
    </lineage>
</organism>
<evidence type="ECO:0000313" key="12">
    <source>
        <dbReference type="EMBL" id="MCC2252856.1"/>
    </source>
</evidence>
<dbReference type="RefSeq" id="WP_227706036.1">
    <property type="nucleotide sequence ID" value="NZ_JAJEQX010000001.1"/>
</dbReference>
<sequence>MKRNLYLNVQDKEAALENYLDALGEIQTESEMVSVTESLGRTAAEAVFARWSSPSYNSCAMDGIAVVSSRTKGASEKNPLLLREGEDYLDVDTGDMILPPYDAVIMAEELIETESGDGYEIISAVPPFANVRAVGEDIVAGEMILPSGHEIRAVDISAMLSAGVRTIPVRKKPAVGIIPTGDEMTDIADVPDTGPEDGRIAETNSWMFDGLVRENGGIGKRYDIVPDRPELLEEAVLRAVRECDIVIVNAGSSAGRDDYTVHVLRKLGTVLTHGVSIKPGKPVILGIVKGKPVIGLPGYSVSAYLAFREFVVPVMNRFLLSGGRAEEKIRAKLTKTVMSGLKYEEYVRVKLGLVDGEMIAAPLGRGAGASMSLVKADGFCVIPKNSEGIMAHEEAEIRLLEKPEQIGRTLVVIGSHDIILDVLNDLMMESQSGMRLSSTHMGSMSGLIALKRRETHIAPSHLLCEEDGTYNEAVIREMFPGEKIVLIKGVRRRQGFIVKKGNPLNIRTVADLTPEVRYINRQKGAGTRVLFDYLLKKEGIPKMQITGYEHEAATHMSVAVAVQKDNADVGMGIYSCARTLGLDFVDAASEEYDFVTREEYLDLPVVQEFLRALRSREFLAKLEELGGYTAEEIGEIRKIHNFLS</sequence>
<dbReference type="Gene3D" id="3.40.980.10">
    <property type="entry name" value="MoaB/Mog-like domain"/>
    <property type="match status" value="1"/>
</dbReference>
<dbReference type="EMBL" id="JAJEQX010000001">
    <property type="protein sequence ID" value="MCC2252856.1"/>
    <property type="molecule type" value="Genomic_DNA"/>
</dbReference>
<accession>A0ABS8FS97</accession>
<proteinExistence type="inferred from homology"/>
<dbReference type="InterPro" id="IPR001453">
    <property type="entry name" value="MoaB/Mog_dom"/>
</dbReference>
<dbReference type="Pfam" id="PF03454">
    <property type="entry name" value="MoeA_C"/>
    <property type="match status" value="1"/>
</dbReference>
<evidence type="ECO:0000256" key="7">
    <source>
        <dbReference type="ARBA" id="ARBA00022505"/>
    </source>
</evidence>
<feature type="domain" description="MoaB/Mog" evidence="11">
    <location>
        <begin position="176"/>
        <end position="317"/>
    </location>
</feature>
<protein>
    <recommendedName>
        <fullName evidence="6 10">Molybdopterin molybdenumtransferase</fullName>
        <ecNumber evidence="5 10">2.10.1.1</ecNumber>
    </recommendedName>
</protein>
<keyword evidence="7 10" id="KW-0500">Molybdenum</keyword>
<name>A0ABS8FS97_9FIRM</name>
<dbReference type="InterPro" id="IPR005110">
    <property type="entry name" value="MoeA_linker/N"/>
</dbReference>
<dbReference type="PANTHER" id="PTHR10192">
    <property type="entry name" value="MOLYBDOPTERIN BIOSYNTHESIS PROTEIN"/>
    <property type="match status" value="1"/>
</dbReference>
<dbReference type="Pfam" id="PF12727">
    <property type="entry name" value="PBP_like"/>
    <property type="match status" value="1"/>
</dbReference>
<gene>
    <name evidence="12" type="ORF">LKD70_00105</name>
</gene>
<comment type="function">
    <text evidence="1 10">Catalyzes the insertion of molybdate into adenylated molybdopterin with the concomitant release of AMP.</text>
</comment>
<dbReference type="Gene3D" id="2.170.190.11">
    <property type="entry name" value="Molybdopterin biosynthesis moea protein, domain 3"/>
    <property type="match status" value="1"/>
</dbReference>
<dbReference type="InterPro" id="IPR005111">
    <property type="entry name" value="MoeA_C_domain_IV"/>
</dbReference>
<keyword evidence="8 10" id="KW-0501">Molybdenum cofactor biosynthesis</keyword>
<dbReference type="Pfam" id="PF00994">
    <property type="entry name" value="MoCF_biosynth"/>
    <property type="match status" value="1"/>
</dbReference>
<comment type="similarity">
    <text evidence="4 10">Belongs to the MoeA family.</text>
</comment>
<evidence type="ECO:0000256" key="5">
    <source>
        <dbReference type="ARBA" id="ARBA00013269"/>
    </source>
</evidence>
<dbReference type="InterPro" id="IPR036135">
    <property type="entry name" value="MoeA_linker/N_sf"/>
</dbReference>
<dbReference type="PROSITE" id="PS01079">
    <property type="entry name" value="MOCF_BIOSYNTHESIS_2"/>
    <property type="match status" value="1"/>
</dbReference>
<dbReference type="InterPro" id="IPR024370">
    <property type="entry name" value="PBP_domain"/>
</dbReference>
<dbReference type="Pfam" id="PF03453">
    <property type="entry name" value="MoeA_N"/>
    <property type="match status" value="1"/>
</dbReference>
<dbReference type="InterPro" id="IPR036425">
    <property type="entry name" value="MoaB/Mog-like_dom_sf"/>
</dbReference>
<evidence type="ECO:0000256" key="8">
    <source>
        <dbReference type="ARBA" id="ARBA00023150"/>
    </source>
</evidence>